<name>A0A8H5KGY2_9HYPO</name>
<reference evidence="2 3" key="1">
    <citation type="submission" date="2020-05" db="EMBL/GenBank/DDBJ databases">
        <title>Identification and distribution of gene clusters putatively required for synthesis of sphingolipid metabolism inhibitors in phylogenetically diverse species of the filamentous fungus Fusarium.</title>
        <authorList>
            <person name="Kim H.-S."/>
            <person name="Busman M."/>
            <person name="Brown D.W."/>
            <person name="Divon H."/>
            <person name="Uhlig S."/>
            <person name="Proctor R.H."/>
        </authorList>
    </citation>
    <scope>NUCLEOTIDE SEQUENCE [LARGE SCALE GENOMIC DNA]</scope>
    <source>
        <strain evidence="2 3">NRRL 25211</strain>
    </source>
</reference>
<evidence type="ECO:0000256" key="1">
    <source>
        <dbReference type="SAM" id="Coils"/>
    </source>
</evidence>
<evidence type="ECO:0000313" key="3">
    <source>
        <dbReference type="Proteomes" id="UP000544095"/>
    </source>
</evidence>
<accession>A0A8H5KGY2</accession>
<keyword evidence="1" id="KW-0175">Coiled coil</keyword>
<comment type="caution">
    <text evidence="2">The sequence shown here is derived from an EMBL/GenBank/DDBJ whole genome shotgun (WGS) entry which is preliminary data.</text>
</comment>
<proteinExistence type="predicted"/>
<dbReference type="Proteomes" id="UP000544095">
    <property type="component" value="Unassembled WGS sequence"/>
</dbReference>
<keyword evidence="3" id="KW-1185">Reference proteome</keyword>
<organism evidence="2 3">
    <name type="scientific">Fusarium pseudoanthophilum</name>
    <dbReference type="NCBI Taxonomy" id="48495"/>
    <lineage>
        <taxon>Eukaryota</taxon>
        <taxon>Fungi</taxon>
        <taxon>Dikarya</taxon>
        <taxon>Ascomycota</taxon>
        <taxon>Pezizomycotina</taxon>
        <taxon>Sordariomycetes</taxon>
        <taxon>Hypocreomycetidae</taxon>
        <taxon>Hypocreales</taxon>
        <taxon>Nectriaceae</taxon>
        <taxon>Fusarium</taxon>
        <taxon>Fusarium fujikuroi species complex</taxon>
    </lineage>
</organism>
<feature type="coiled-coil region" evidence="1">
    <location>
        <begin position="16"/>
        <end position="60"/>
    </location>
</feature>
<dbReference type="EMBL" id="JAAOAR010000918">
    <property type="protein sequence ID" value="KAF5572478.1"/>
    <property type="molecule type" value="Genomic_DNA"/>
</dbReference>
<protein>
    <submittedName>
        <fullName evidence="2">Uncharacterized protein</fullName>
    </submittedName>
</protein>
<dbReference type="AlphaFoldDB" id="A0A8H5KGY2"/>
<gene>
    <name evidence="2" type="ORF">FPANT_13047</name>
</gene>
<evidence type="ECO:0000313" key="2">
    <source>
        <dbReference type="EMBL" id="KAF5572478.1"/>
    </source>
</evidence>
<feature type="non-terminal residue" evidence="2">
    <location>
        <position position="1"/>
    </location>
</feature>
<sequence>MLEAKISSQQSSLGILSKEDRTQKKLQDAIQNLKDTKERNEKMEKELEVLSESAQQYVTELRSHVQYADYYQLRLTMMECRLDVSELACGFEDFVERRRLKKEAGRGDAALALSHEWEERRWKKKLEKAGEELREAKEMKQEQKVPPLEMDRMLLILDRDLDAREIRKHEERLKTIVNNPGCCVCPEEFYISPANITRTEYKRNLRKKTSTNDARVNKDTWARFKKPKQ</sequence>